<dbReference type="InterPro" id="IPR050683">
    <property type="entry name" value="Bact_Polysacc_Export_ATP-bd"/>
</dbReference>
<proteinExistence type="inferred from homology"/>
<keyword evidence="2" id="KW-0813">Transport</keyword>
<comment type="caution">
    <text evidence="6">The sequence shown here is derived from an EMBL/GenBank/DDBJ whole genome shotgun (WGS) entry which is preliminary data.</text>
</comment>
<dbReference type="SMART" id="SM00382">
    <property type="entry name" value="AAA"/>
    <property type="match status" value="1"/>
</dbReference>
<evidence type="ECO:0000256" key="4">
    <source>
        <dbReference type="ARBA" id="ARBA00022840"/>
    </source>
</evidence>
<evidence type="ECO:0000313" key="7">
    <source>
        <dbReference type="Proteomes" id="UP000179266"/>
    </source>
</evidence>
<dbReference type="PROSITE" id="PS50893">
    <property type="entry name" value="ABC_TRANSPORTER_2"/>
    <property type="match status" value="1"/>
</dbReference>
<feature type="domain" description="ABC transporter" evidence="5">
    <location>
        <begin position="24"/>
        <end position="249"/>
    </location>
</feature>
<sequence length="442" mass="50414">MIAAETIDLSKRFKKHRQKGFLTLKSKLIHGMFHRTNSREYFWALKDVSLKFKKGEMVGIIGRNGSGKTTLLKLLADIIKPTNGRVKLNGKVSALIELGAGFHPEISGRENVFINGVILGLTRNQVKERFNEIVHFAGLKDFIDHPVRTYSSGMYVRLGFAIAINVDPGILLIDEILSVGDEAFSHKCIEKINDFKRKGKTIILVTHDLGSVERLCDRAIWLDHGKLMAEGMPRRIIDQYRSEISLEEEANLALQHEQVQTGIEETQSIETLTGNIDFAKAHREEVPSNRWGSREAEITSIQFFDKDNNAKHVFETGEPLTIEIGYRTNSKIENPVFGIGLYLQNGTCCYGTNTNIEGIEIKEINNSGFIYLKIDSINLIEGKYYLDVAIHKVDGYPYDYHTRCYSFVVRSTIKDIGIYRPSHNWFFNDKIEYQKRSNHYNS</sequence>
<comment type="similarity">
    <text evidence="1">Belongs to the ABC transporter superfamily.</text>
</comment>
<dbReference type="InterPro" id="IPR015860">
    <property type="entry name" value="ABC_transpr_TagH-like"/>
</dbReference>
<evidence type="ECO:0000313" key="6">
    <source>
        <dbReference type="EMBL" id="OGL47084.1"/>
    </source>
</evidence>
<dbReference type="AlphaFoldDB" id="A0A1F7S1F7"/>
<dbReference type="GO" id="GO:0016887">
    <property type="term" value="F:ATP hydrolysis activity"/>
    <property type="evidence" value="ECO:0007669"/>
    <property type="project" value="InterPro"/>
</dbReference>
<dbReference type="EMBL" id="MGDD01000099">
    <property type="protein sequence ID" value="OGL47084.1"/>
    <property type="molecule type" value="Genomic_DNA"/>
</dbReference>
<dbReference type="Proteomes" id="UP000179266">
    <property type="component" value="Unassembled WGS sequence"/>
</dbReference>
<dbReference type="Gene3D" id="2.70.50.60">
    <property type="entry name" value="abc- transporter (atp binding component) like domain"/>
    <property type="match status" value="1"/>
</dbReference>
<name>A0A1F7S1F7_9BACT</name>
<dbReference type="PANTHER" id="PTHR46743:SF2">
    <property type="entry name" value="TEICHOIC ACIDS EXPORT ATP-BINDING PROTEIN TAGH"/>
    <property type="match status" value="1"/>
</dbReference>
<dbReference type="InterPro" id="IPR029439">
    <property type="entry name" value="Wzt_C"/>
</dbReference>
<accession>A0A1F7S1F7</accession>
<dbReference type="InterPro" id="IPR027417">
    <property type="entry name" value="P-loop_NTPase"/>
</dbReference>
<keyword evidence="3" id="KW-0547">Nucleotide-binding</keyword>
<evidence type="ECO:0000256" key="2">
    <source>
        <dbReference type="ARBA" id="ARBA00022448"/>
    </source>
</evidence>
<dbReference type="SUPFAM" id="SSF52540">
    <property type="entry name" value="P-loop containing nucleoside triphosphate hydrolases"/>
    <property type="match status" value="1"/>
</dbReference>
<dbReference type="GO" id="GO:0005524">
    <property type="term" value="F:ATP binding"/>
    <property type="evidence" value="ECO:0007669"/>
    <property type="project" value="UniProtKB-KW"/>
</dbReference>
<dbReference type="InterPro" id="IPR003439">
    <property type="entry name" value="ABC_transporter-like_ATP-bd"/>
</dbReference>
<gene>
    <name evidence="6" type="ORF">A2161_00025</name>
</gene>
<protein>
    <recommendedName>
        <fullName evidence="5">ABC transporter domain-containing protein</fullName>
    </recommendedName>
</protein>
<keyword evidence="4" id="KW-0067">ATP-binding</keyword>
<dbReference type="CDD" id="cd10147">
    <property type="entry name" value="Wzt_C-like"/>
    <property type="match status" value="1"/>
</dbReference>
<dbReference type="Pfam" id="PF00005">
    <property type="entry name" value="ABC_tran"/>
    <property type="match status" value="1"/>
</dbReference>
<dbReference type="Gene3D" id="3.40.50.300">
    <property type="entry name" value="P-loop containing nucleotide triphosphate hydrolases"/>
    <property type="match status" value="1"/>
</dbReference>
<dbReference type="CDD" id="cd03220">
    <property type="entry name" value="ABC_KpsT_Wzt"/>
    <property type="match status" value="1"/>
</dbReference>
<evidence type="ECO:0000256" key="3">
    <source>
        <dbReference type="ARBA" id="ARBA00022741"/>
    </source>
</evidence>
<dbReference type="GO" id="GO:0016020">
    <property type="term" value="C:membrane"/>
    <property type="evidence" value="ECO:0007669"/>
    <property type="project" value="InterPro"/>
</dbReference>
<reference evidence="6 7" key="1">
    <citation type="journal article" date="2016" name="Nat. Commun.">
        <title>Thousands of microbial genomes shed light on interconnected biogeochemical processes in an aquifer system.</title>
        <authorList>
            <person name="Anantharaman K."/>
            <person name="Brown C.T."/>
            <person name="Hug L.A."/>
            <person name="Sharon I."/>
            <person name="Castelle C.J."/>
            <person name="Probst A.J."/>
            <person name="Thomas B.C."/>
            <person name="Singh A."/>
            <person name="Wilkins M.J."/>
            <person name="Karaoz U."/>
            <person name="Brodie E.L."/>
            <person name="Williams K.H."/>
            <person name="Hubbard S.S."/>
            <person name="Banfield J.F."/>
        </authorList>
    </citation>
    <scope>NUCLEOTIDE SEQUENCE [LARGE SCALE GENOMIC DNA]</scope>
</reference>
<dbReference type="GO" id="GO:0140359">
    <property type="term" value="F:ABC-type transporter activity"/>
    <property type="evidence" value="ECO:0007669"/>
    <property type="project" value="InterPro"/>
</dbReference>
<dbReference type="InterPro" id="IPR003593">
    <property type="entry name" value="AAA+_ATPase"/>
</dbReference>
<evidence type="ECO:0000259" key="5">
    <source>
        <dbReference type="PROSITE" id="PS50893"/>
    </source>
</evidence>
<dbReference type="Pfam" id="PF14524">
    <property type="entry name" value="Wzt_C"/>
    <property type="match status" value="1"/>
</dbReference>
<dbReference type="PANTHER" id="PTHR46743">
    <property type="entry name" value="TEICHOIC ACIDS EXPORT ATP-BINDING PROTEIN TAGH"/>
    <property type="match status" value="1"/>
</dbReference>
<evidence type="ECO:0000256" key="1">
    <source>
        <dbReference type="ARBA" id="ARBA00005417"/>
    </source>
</evidence>
<organism evidence="6 7">
    <name type="scientific">Candidatus Schekmanbacteria bacterium RBG_13_48_7</name>
    <dbReference type="NCBI Taxonomy" id="1817878"/>
    <lineage>
        <taxon>Bacteria</taxon>
        <taxon>Candidatus Schekmaniibacteriota</taxon>
    </lineage>
</organism>